<accession>A0A978UMX1</accession>
<dbReference type="PANTHER" id="PTHR31050:SF7">
    <property type="entry name" value="DUF1262 FAMILY PROTEIN"/>
    <property type="match status" value="1"/>
</dbReference>
<dbReference type="AlphaFoldDB" id="A0A978UMX1"/>
<sequence>MYVTRPLSLYRKSPESLLLPPPEGPNSGYLVICDEESETTTCCGLCIDNWIRGLPFPQNKDLTVSYSIGAGKSRRTYYDHVAFIPVLNQPLASNRYYVIRQKGRHKGKACTNSKEDDMGTCCWLPYIQDLKPRPLDPTDINQQVEIIQKNRRGYTAIAQDGFPPLFLRRKYWTVYKRTPRNYQLDEALGLNSSLRASFPDFNFSLSNESSEAMVVGKWYCPFMFVHEEMKFKDQMKMSMFYEMTLEQRWSKIYACENIKNDRKDVVSVDVFVEREEVCVGGRKAVWERRNGIENGVMWFKSCNDMGAEQRVGLSVLIVERMKWEQERVGLVAGGKEKRVRVERREEFGGKGGWSKFGCYLLMERFVLKRIDGSVVLTYDFKHTHEIRGKWE</sequence>
<dbReference type="InterPro" id="IPR010683">
    <property type="entry name" value="DUF1262"/>
</dbReference>
<dbReference type="Proteomes" id="UP000813462">
    <property type="component" value="Unassembled WGS sequence"/>
</dbReference>
<gene>
    <name evidence="1" type="ORF">FEM48_Zijuj10G0107400</name>
</gene>
<name>A0A978UMX1_ZIZJJ</name>
<dbReference type="EMBL" id="JAEACU010000010">
    <property type="protein sequence ID" value="KAH7516173.1"/>
    <property type="molecule type" value="Genomic_DNA"/>
</dbReference>
<organism evidence="1 2">
    <name type="scientific">Ziziphus jujuba var. spinosa</name>
    <dbReference type="NCBI Taxonomy" id="714518"/>
    <lineage>
        <taxon>Eukaryota</taxon>
        <taxon>Viridiplantae</taxon>
        <taxon>Streptophyta</taxon>
        <taxon>Embryophyta</taxon>
        <taxon>Tracheophyta</taxon>
        <taxon>Spermatophyta</taxon>
        <taxon>Magnoliopsida</taxon>
        <taxon>eudicotyledons</taxon>
        <taxon>Gunneridae</taxon>
        <taxon>Pentapetalae</taxon>
        <taxon>rosids</taxon>
        <taxon>fabids</taxon>
        <taxon>Rosales</taxon>
        <taxon>Rhamnaceae</taxon>
        <taxon>Paliureae</taxon>
        <taxon>Ziziphus</taxon>
    </lineage>
</organism>
<evidence type="ECO:0000313" key="1">
    <source>
        <dbReference type="EMBL" id="KAH7516173.1"/>
    </source>
</evidence>
<proteinExistence type="predicted"/>
<reference evidence="1" key="1">
    <citation type="journal article" date="2021" name="Front. Plant Sci.">
        <title>Chromosome-Scale Genome Assembly for Chinese Sour Jujube and Insights Into Its Genome Evolution and Domestication Signature.</title>
        <authorList>
            <person name="Shen L.-Y."/>
            <person name="Luo H."/>
            <person name="Wang X.-L."/>
            <person name="Wang X.-M."/>
            <person name="Qiu X.-J."/>
            <person name="Liu H."/>
            <person name="Zhou S.-S."/>
            <person name="Jia K.-H."/>
            <person name="Nie S."/>
            <person name="Bao Y.-T."/>
            <person name="Zhang R.-G."/>
            <person name="Yun Q.-Z."/>
            <person name="Chai Y.-H."/>
            <person name="Lu J.-Y."/>
            <person name="Li Y."/>
            <person name="Zhao S.-W."/>
            <person name="Mao J.-F."/>
            <person name="Jia S.-G."/>
            <person name="Mao Y.-M."/>
        </authorList>
    </citation>
    <scope>NUCLEOTIDE SEQUENCE</scope>
    <source>
        <strain evidence="1">AT0</strain>
        <tissue evidence="1">Leaf</tissue>
    </source>
</reference>
<dbReference type="PANTHER" id="PTHR31050">
    <property type="entry name" value="OS08G0413200 PROTEIN"/>
    <property type="match status" value="1"/>
</dbReference>
<protein>
    <submittedName>
        <fullName evidence="1">Uncharacterized protein</fullName>
    </submittedName>
</protein>
<evidence type="ECO:0000313" key="2">
    <source>
        <dbReference type="Proteomes" id="UP000813462"/>
    </source>
</evidence>
<comment type="caution">
    <text evidence="1">The sequence shown here is derived from an EMBL/GenBank/DDBJ whole genome shotgun (WGS) entry which is preliminary data.</text>
</comment>
<dbReference type="Pfam" id="PF06880">
    <property type="entry name" value="DUF1262"/>
    <property type="match status" value="1"/>
</dbReference>
<dbReference type="OrthoDB" id="647907at2759"/>